<organism evidence="1 2">
    <name type="scientific">Candidatus Thiothrix phosphatis</name>
    <dbReference type="NCBI Taxonomy" id="3112415"/>
    <lineage>
        <taxon>Bacteria</taxon>
        <taxon>Pseudomonadati</taxon>
        <taxon>Pseudomonadota</taxon>
        <taxon>Gammaproteobacteria</taxon>
        <taxon>Thiotrichales</taxon>
        <taxon>Thiotrichaceae</taxon>
        <taxon>Thiothrix</taxon>
    </lineage>
</organism>
<gene>
    <name evidence="1" type="ORF">VSS37_01050</name>
</gene>
<name>A0ABU6CRT8_9GAMM</name>
<evidence type="ECO:0000313" key="2">
    <source>
        <dbReference type="Proteomes" id="UP001308005"/>
    </source>
</evidence>
<keyword evidence="2" id="KW-1185">Reference proteome</keyword>
<protein>
    <submittedName>
        <fullName evidence="1">Uncharacterized protein</fullName>
    </submittedName>
</protein>
<dbReference type="RefSeq" id="WP_324692746.1">
    <property type="nucleotide sequence ID" value="NZ_JAYMYJ010000012.1"/>
</dbReference>
<dbReference type="Proteomes" id="UP001308005">
    <property type="component" value="Unassembled WGS sequence"/>
</dbReference>
<accession>A0ABU6CRT8</accession>
<dbReference type="EMBL" id="JAYMYJ010000012">
    <property type="protein sequence ID" value="MEB4589555.1"/>
    <property type="molecule type" value="Genomic_DNA"/>
</dbReference>
<reference evidence="2" key="1">
    <citation type="submission" date="2023-07" db="EMBL/GenBank/DDBJ databases">
        <title>The carbon used by Thiothrix.</title>
        <authorList>
            <person name="Chen L."/>
        </authorList>
    </citation>
    <scope>NUCLEOTIDE SEQUENCE [LARGE SCALE GENOMIC DNA]</scope>
</reference>
<evidence type="ECO:0000313" key="1">
    <source>
        <dbReference type="EMBL" id="MEB4589555.1"/>
    </source>
</evidence>
<comment type="caution">
    <text evidence="1">The sequence shown here is derived from an EMBL/GenBank/DDBJ whole genome shotgun (WGS) entry which is preliminary data.</text>
</comment>
<proteinExistence type="predicted"/>
<sequence length="65" mass="7182">MRYPLLEEQRDEVIRRSESMETLGYTQGVELAREDSGSVSAMGDVSPEKEGVVEIEANFAESTDG</sequence>